<evidence type="ECO:0000256" key="4">
    <source>
        <dbReference type="ARBA" id="ARBA00022448"/>
    </source>
</evidence>
<proteinExistence type="inferred from homology"/>
<keyword evidence="16" id="KW-0282">Flagellum</keyword>
<evidence type="ECO:0000313" key="17">
    <source>
        <dbReference type="Proteomes" id="UP000315003"/>
    </source>
</evidence>
<evidence type="ECO:0000256" key="12">
    <source>
        <dbReference type="ARBA" id="ARBA00025337"/>
    </source>
</evidence>
<evidence type="ECO:0000256" key="5">
    <source>
        <dbReference type="ARBA" id="ARBA00022475"/>
    </source>
</evidence>
<protein>
    <recommendedName>
        <fullName evidence="3 13">Flagellar biosynthesis protein FlhF</fullName>
    </recommendedName>
</protein>
<keyword evidence="11" id="KW-1006">Bacterial flagellum protein export</keyword>
<dbReference type="InterPro" id="IPR003593">
    <property type="entry name" value="AAA+_ATPase"/>
</dbReference>
<keyword evidence="6" id="KW-0547">Nucleotide-binding</keyword>
<dbReference type="CDD" id="cd17873">
    <property type="entry name" value="FlhF"/>
    <property type="match status" value="1"/>
</dbReference>
<dbReference type="InterPro" id="IPR000897">
    <property type="entry name" value="SRP54_GTPase_dom"/>
</dbReference>
<evidence type="ECO:0000313" key="16">
    <source>
        <dbReference type="EMBL" id="QDT58441.1"/>
    </source>
</evidence>
<dbReference type="GO" id="GO:0006614">
    <property type="term" value="P:SRP-dependent cotranslational protein targeting to membrane"/>
    <property type="evidence" value="ECO:0007669"/>
    <property type="project" value="UniProtKB-UniRule"/>
</dbReference>
<evidence type="ECO:0000256" key="13">
    <source>
        <dbReference type="NCBIfam" id="TIGR03499"/>
    </source>
</evidence>
<keyword evidence="10" id="KW-0472">Membrane</keyword>
<organism evidence="16 17">
    <name type="scientific">Stieleria bergensis</name>
    <dbReference type="NCBI Taxonomy" id="2528025"/>
    <lineage>
        <taxon>Bacteria</taxon>
        <taxon>Pseudomonadati</taxon>
        <taxon>Planctomycetota</taxon>
        <taxon>Planctomycetia</taxon>
        <taxon>Pirellulales</taxon>
        <taxon>Pirellulaceae</taxon>
        <taxon>Stieleria</taxon>
    </lineage>
</organism>
<dbReference type="EMBL" id="CP036272">
    <property type="protein sequence ID" value="QDT58441.1"/>
    <property type="molecule type" value="Genomic_DNA"/>
</dbReference>
<keyword evidence="8" id="KW-0653">Protein transport</keyword>
<evidence type="ECO:0000256" key="7">
    <source>
        <dbReference type="ARBA" id="ARBA00022795"/>
    </source>
</evidence>
<evidence type="ECO:0000256" key="2">
    <source>
        <dbReference type="ARBA" id="ARBA00008531"/>
    </source>
</evidence>
<dbReference type="RefSeq" id="WP_145269602.1">
    <property type="nucleotide sequence ID" value="NZ_CP036272.1"/>
</dbReference>
<dbReference type="InterPro" id="IPR027417">
    <property type="entry name" value="P-loop_NTPase"/>
</dbReference>
<dbReference type="GO" id="GO:0005525">
    <property type="term" value="F:GTP binding"/>
    <property type="evidence" value="ECO:0007669"/>
    <property type="project" value="UniProtKB-UniRule"/>
</dbReference>
<comment type="function">
    <text evidence="12">Necessary for flagellar biosynthesis. May be involved in translocation of the flagellum.</text>
</comment>
<evidence type="ECO:0000259" key="14">
    <source>
        <dbReference type="SMART" id="SM00382"/>
    </source>
</evidence>
<dbReference type="Gene3D" id="1.20.120.1380">
    <property type="entry name" value="Flagellar FlhF biosynthesis protein, N domain"/>
    <property type="match status" value="1"/>
</dbReference>
<dbReference type="Proteomes" id="UP000315003">
    <property type="component" value="Chromosome"/>
</dbReference>
<dbReference type="NCBIfam" id="TIGR03499">
    <property type="entry name" value="FlhF"/>
    <property type="match status" value="1"/>
</dbReference>
<dbReference type="PANTHER" id="PTHR43134">
    <property type="entry name" value="SIGNAL RECOGNITION PARTICLE RECEPTOR SUBUNIT ALPHA"/>
    <property type="match status" value="1"/>
</dbReference>
<dbReference type="FunFam" id="3.40.50.300:FF:000695">
    <property type="entry name" value="Flagellar biosynthesis regulator FlhF"/>
    <property type="match status" value="1"/>
</dbReference>
<accession>A0A517SQP5</accession>
<feature type="domain" description="SRP54-type proteins GTP-binding" evidence="15">
    <location>
        <begin position="187"/>
        <end position="387"/>
    </location>
</feature>
<evidence type="ECO:0000256" key="3">
    <source>
        <dbReference type="ARBA" id="ARBA00014919"/>
    </source>
</evidence>
<evidence type="ECO:0000256" key="11">
    <source>
        <dbReference type="ARBA" id="ARBA00023225"/>
    </source>
</evidence>
<dbReference type="InterPro" id="IPR047040">
    <property type="entry name" value="FlhF__GTPase_dom"/>
</dbReference>
<feature type="domain" description="AAA+ ATPase" evidence="14">
    <location>
        <begin position="186"/>
        <end position="387"/>
    </location>
</feature>
<sequence>MQIKTFRAANLQAALDEIRAQLGPEASVLRTRQRRDGWMGWLGRSYVEVEAVATEAASSESSESSQPNLLAAHEANSAIDSLATAPRGRYRIHDADSSASTRIPGLVASNAPTSAEPLMMLQRTLDQCGIPAQVTKRWLQSANAFMAGTTDTRGSLAGLDQYRQQLELAITRELSFSGPIQASPGTKRTVALVGPTGVGKTTTIAKLAAGFGIQQGCKVGLLTLDTFRIAAVDQLQAYAELMRLPMHVARSSTDLSDSIAQLGNVDLVLIDSVGRSPSGDSRLGELSQMLSSVPIDETHLVISATSTYAVVKSVIEGFRVTRPNAAILTKLDETPYTAGAVAAIAAENNDRWQQQGQLPISYITYGQNVPDDIAVASSEKLGHKLLPAAHQITQLEAA</sequence>
<dbReference type="GO" id="GO:0005047">
    <property type="term" value="F:signal recognition particle binding"/>
    <property type="evidence" value="ECO:0007669"/>
    <property type="project" value="TreeGrafter"/>
</dbReference>
<dbReference type="GO" id="GO:0003924">
    <property type="term" value="F:GTPase activity"/>
    <property type="evidence" value="ECO:0007669"/>
    <property type="project" value="UniProtKB-UniRule"/>
</dbReference>
<dbReference type="SMART" id="SM00382">
    <property type="entry name" value="AAA"/>
    <property type="match status" value="1"/>
</dbReference>
<dbReference type="Pfam" id="PF00448">
    <property type="entry name" value="SRP54"/>
    <property type="match status" value="1"/>
</dbReference>
<name>A0A517SQP5_9BACT</name>
<keyword evidence="9" id="KW-0342">GTP-binding</keyword>
<keyword evidence="5" id="KW-1003">Cell membrane</keyword>
<dbReference type="OrthoDB" id="9778554at2"/>
<dbReference type="InterPro" id="IPR020006">
    <property type="entry name" value="FlhF"/>
</dbReference>
<evidence type="ECO:0000256" key="9">
    <source>
        <dbReference type="ARBA" id="ARBA00023134"/>
    </source>
</evidence>
<dbReference type="Gene3D" id="3.40.50.300">
    <property type="entry name" value="P-loop containing nucleotide triphosphate hydrolases"/>
    <property type="match status" value="1"/>
</dbReference>
<evidence type="ECO:0000256" key="10">
    <source>
        <dbReference type="ARBA" id="ARBA00023136"/>
    </source>
</evidence>
<evidence type="ECO:0000256" key="1">
    <source>
        <dbReference type="ARBA" id="ARBA00004413"/>
    </source>
</evidence>
<evidence type="ECO:0000256" key="8">
    <source>
        <dbReference type="ARBA" id="ARBA00022927"/>
    </source>
</evidence>
<gene>
    <name evidence="16" type="primary">flhF</name>
    <name evidence="16" type="ORF">SV7mr_09340</name>
</gene>
<dbReference type="GO" id="GO:0044781">
    <property type="term" value="P:bacterial-type flagellum organization"/>
    <property type="evidence" value="ECO:0007669"/>
    <property type="project" value="UniProtKB-UniRule"/>
</dbReference>
<reference evidence="16 17" key="1">
    <citation type="submission" date="2019-02" db="EMBL/GenBank/DDBJ databases">
        <title>Deep-cultivation of Planctomycetes and their phenomic and genomic characterization uncovers novel biology.</title>
        <authorList>
            <person name="Wiegand S."/>
            <person name="Jogler M."/>
            <person name="Boedeker C."/>
            <person name="Pinto D."/>
            <person name="Vollmers J."/>
            <person name="Rivas-Marin E."/>
            <person name="Kohn T."/>
            <person name="Peeters S.H."/>
            <person name="Heuer A."/>
            <person name="Rast P."/>
            <person name="Oberbeckmann S."/>
            <person name="Bunk B."/>
            <person name="Jeske O."/>
            <person name="Meyerdierks A."/>
            <person name="Storesund J.E."/>
            <person name="Kallscheuer N."/>
            <person name="Luecker S."/>
            <person name="Lage O.M."/>
            <person name="Pohl T."/>
            <person name="Merkel B.J."/>
            <person name="Hornburger P."/>
            <person name="Mueller R.-W."/>
            <person name="Bruemmer F."/>
            <person name="Labrenz M."/>
            <person name="Spormann A.M."/>
            <person name="Op den Camp H."/>
            <person name="Overmann J."/>
            <person name="Amann R."/>
            <person name="Jetten M.S.M."/>
            <person name="Mascher T."/>
            <person name="Medema M.H."/>
            <person name="Devos D.P."/>
            <person name="Kaster A.-K."/>
            <person name="Ovreas L."/>
            <person name="Rohde M."/>
            <person name="Galperin M.Y."/>
            <person name="Jogler C."/>
        </authorList>
    </citation>
    <scope>NUCLEOTIDE SEQUENCE [LARGE SCALE GENOMIC DNA]</scope>
    <source>
        <strain evidence="16 17">SV_7m_r</strain>
    </source>
</reference>
<keyword evidence="17" id="KW-1185">Reference proteome</keyword>
<comment type="similarity">
    <text evidence="2">Belongs to the GTP-binding SRP family.</text>
</comment>
<dbReference type="GO" id="GO:0015031">
    <property type="term" value="P:protein transport"/>
    <property type="evidence" value="ECO:0007669"/>
    <property type="project" value="UniProtKB-KW"/>
</dbReference>
<keyword evidence="16" id="KW-0966">Cell projection</keyword>
<dbReference type="SUPFAM" id="SSF52540">
    <property type="entry name" value="P-loop containing nucleoside triphosphate hydrolases"/>
    <property type="match status" value="1"/>
</dbReference>
<evidence type="ECO:0000259" key="15">
    <source>
        <dbReference type="SMART" id="SM00962"/>
    </source>
</evidence>
<keyword evidence="7" id="KW-1005">Bacterial flagellum biogenesis</keyword>
<evidence type="ECO:0000256" key="6">
    <source>
        <dbReference type="ARBA" id="ARBA00022741"/>
    </source>
</evidence>
<keyword evidence="16" id="KW-0969">Cilium</keyword>
<dbReference type="GO" id="GO:0005886">
    <property type="term" value="C:plasma membrane"/>
    <property type="evidence" value="ECO:0007669"/>
    <property type="project" value="UniProtKB-SubCell"/>
</dbReference>
<dbReference type="SMART" id="SM00962">
    <property type="entry name" value="SRP54"/>
    <property type="match status" value="1"/>
</dbReference>
<dbReference type="PANTHER" id="PTHR43134:SF3">
    <property type="entry name" value="FLAGELLAR BIOSYNTHESIS PROTEIN FLHF"/>
    <property type="match status" value="1"/>
</dbReference>
<keyword evidence="4" id="KW-0813">Transport</keyword>
<dbReference type="AlphaFoldDB" id="A0A517SQP5"/>
<comment type="subcellular location">
    <subcellularLocation>
        <location evidence="1">Cell membrane</location>
        <topology evidence="1">Peripheral membrane protein</topology>
        <orientation evidence="1">Cytoplasmic side</orientation>
    </subcellularLocation>
</comment>